<evidence type="ECO:0000256" key="2">
    <source>
        <dbReference type="PIRSR" id="PIRSR007531-2"/>
    </source>
</evidence>
<evidence type="ECO:0000313" key="4">
    <source>
        <dbReference type="Proteomes" id="UP001144805"/>
    </source>
</evidence>
<comment type="caution">
    <text evidence="3">The sequence shown here is derived from an EMBL/GenBank/DDBJ whole genome shotgun (WGS) entry which is preliminary data.</text>
</comment>
<accession>A0A9X3DZR1</accession>
<sequence>MKPGSAPGQIVILNGAPRSGKSSIAAALQEDARRPWMNLGVDGYINAITPPPFRPGLGLRPGGERPDLEPLVPRFYAALYKSIAAHSRLGFDVVVDIAHHDDYSQPLDILPDCARRLAGLPVLFVGVHCPIETIMARRNAGQVGREGLYAVGTAEEPVPAPVLRWQHAVHVPGIYDLEVDTSRLSPAECAARIRAHLSLEPPRPTAFERLAEMRPLTES</sequence>
<organism evidence="3 4">
    <name type="scientific">Kaistia nematophila</name>
    <dbReference type="NCBI Taxonomy" id="2994654"/>
    <lineage>
        <taxon>Bacteria</taxon>
        <taxon>Pseudomonadati</taxon>
        <taxon>Pseudomonadota</taxon>
        <taxon>Alphaproteobacteria</taxon>
        <taxon>Hyphomicrobiales</taxon>
        <taxon>Kaistiaceae</taxon>
        <taxon>Kaistia</taxon>
    </lineage>
</organism>
<protein>
    <submittedName>
        <fullName evidence="3">Chloramphenicol phosphotransferase</fullName>
    </submittedName>
</protein>
<feature type="active site" evidence="1">
    <location>
        <position position="42"/>
    </location>
</feature>
<dbReference type="InterPro" id="IPR012853">
    <property type="entry name" value="CPT"/>
</dbReference>
<dbReference type="EMBL" id="JAPKNK010000002">
    <property type="protein sequence ID" value="MCX5568426.1"/>
    <property type="molecule type" value="Genomic_DNA"/>
</dbReference>
<feature type="binding site" evidence="2">
    <location>
        <begin position="15"/>
        <end position="22"/>
    </location>
    <ligand>
        <name>ATP</name>
        <dbReference type="ChEBI" id="CHEBI:30616"/>
    </ligand>
</feature>
<dbReference type="Pfam" id="PF07931">
    <property type="entry name" value="CPT"/>
    <property type="match status" value="1"/>
</dbReference>
<proteinExistence type="predicted"/>
<reference evidence="3" key="1">
    <citation type="submission" date="2022-11" db="EMBL/GenBank/DDBJ databases">
        <title>Biodiversity and phylogenetic relationships of bacteria.</title>
        <authorList>
            <person name="Machado R.A.R."/>
            <person name="Bhat A."/>
            <person name="Loulou A."/>
            <person name="Kallel S."/>
        </authorList>
    </citation>
    <scope>NUCLEOTIDE SEQUENCE</scope>
    <source>
        <strain evidence="3">K-TC2</strain>
    </source>
</reference>
<dbReference type="RefSeq" id="WP_266337408.1">
    <property type="nucleotide sequence ID" value="NZ_JAPKNK010000002.1"/>
</dbReference>
<dbReference type="GO" id="GO:0005524">
    <property type="term" value="F:ATP binding"/>
    <property type="evidence" value="ECO:0007669"/>
    <property type="project" value="InterPro"/>
</dbReference>
<evidence type="ECO:0000313" key="3">
    <source>
        <dbReference type="EMBL" id="MCX5568426.1"/>
    </source>
</evidence>
<dbReference type="AlphaFoldDB" id="A0A9X3DZR1"/>
<dbReference type="GO" id="GO:0016740">
    <property type="term" value="F:transferase activity"/>
    <property type="evidence" value="ECO:0007669"/>
    <property type="project" value="InterPro"/>
</dbReference>
<dbReference type="Proteomes" id="UP001144805">
    <property type="component" value="Unassembled WGS sequence"/>
</dbReference>
<name>A0A9X3DZR1_9HYPH</name>
<evidence type="ECO:0000256" key="1">
    <source>
        <dbReference type="PIRSR" id="PIRSR007531-1"/>
    </source>
</evidence>
<keyword evidence="4" id="KW-1185">Reference proteome</keyword>
<dbReference type="SUPFAM" id="SSF52540">
    <property type="entry name" value="P-loop containing nucleoside triphosphate hydrolases"/>
    <property type="match status" value="1"/>
</dbReference>
<dbReference type="InterPro" id="IPR027417">
    <property type="entry name" value="P-loop_NTPase"/>
</dbReference>
<gene>
    <name evidence="3" type="ORF">OSH07_04400</name>
</gene>
<dbReference type="Gene3D" id="3.40.50.300">
    <property type="entry name" value="P-loop containing nucleotide triphosphate hydrolases"/>
    <property type="match status" value="1"/>
</dbReference>
<dbReference type="PIRSF" id="PIRSF007531">
    <property type="entry name" value="CPT"/>
    <property type="match status" value="1"/>
</dbReference>